<dbReference type="Proteomes" id="UP000554235">
    <property type="component" value="Unassembled WGS sequence"/>
</dbReference>
<keyword evidence="3" id="KW-1185">Reference proteome</keyword>
<feature type="compositionally biased region" description="Pro residues" evidence="1">
    <location>
        <begin position="15"/>
        <end position="27"/>
    </location>
</feature>
<reference evidence="2 3" key="1">
    <citation type="submission" date="2020-01" db="EMBL/GenBank/DDBJ databases">
        <title>Identification and distribution of gene clusters putatively required for synthesis of sphingolipid metabolism inhibitors in phylogenetically diverse species of the filamentous fungus Fusarium.</title>
        <authorList>
            <person name="Kim H.-S."/>
            <person name="Busman M."/>
            <person name="Brown D.W."/>
            <person name="Divon H."/>
            <person name="Uhlig S."/>
            <person name="Proctor R.H."/>
        </authorList>
    </citation>
    <scope>NUCLEOTIDE SEQUENCE [LARGE SCALE GENOMIC DNA]</scope>
    <source>
        <strain evidence="2 3">NRRL 20459</strain>
    </source>
</reference>
<accession>A0A8H4L0U3</accession>
<feature type="region of interest" description="Disordered" evidence="1">
    <location>
        <begin position="1"/>
        <end position="154"/>
    </location>
</feature>
<evidence type="ECO:0000313" key="3">
    <source>
        <dbReference type="Proteomes" id="UP000554235"/>
    </source>
</evidence>
<sequence>MSGAPLSPRQSLPPASTPVPTPTPAPGDEPHTPLAPHREDTRKRHRSLSPGVDVTQGPRKDTEDPGGESPEGSDPRDPHPDSWFFGEFRSESADASLGLPGPDACYSGIKDDDLKAPPSEKGDFPNEAAMIDGHTDDASERTPLYSPQQIPDWV</sequence>
<feature type="compositionally biased region" description="Basic and acidic residues" evidence="1">
    <location>
        <begin position="109"/>
        <end position="124"/>
    </location>
</feature>
<comment type="caution">
    <text evidence="2">The sequence shown here is derived from an EMBL/GenBank/DDBJ whole genome shotgun (WGS) entry which is preliminary data.</text>
</comment>
<name>A0A8H4L0U3_9HYPO</name>
<evidence type="ECO:0000313" key="2">
    <source>
        <dbReference type="EMBL" id="KAF4460236.1"/>
    </source>
</evidence>
<evidence type="ECO:0000256" key="1">
    <source>
        <dbReference type="SAM" id="MobiDB-lite"/>
    </source>
</evidence>
<feature type="compositionally biased region" description="Polar residues" evidence="1">
    <location>
        <begin position="145"/>
        <end position="154"/>
    </location>
</feature>
<feature type="compositionally biased region" description="Basic and acidic residues" evidence="1">
    <location>
        <begin position="28"/>
        <end position="42"/>
    </location>
</feature>
<dbReference type="EMBL" id="JAADYS010001987">
    <property type="protein sequence ID" value="KAF4460236.1"/>
    <property type="molecule type" value="Genomic_DNA"/>
</dbReference>
<protein>
    <submittedName>
        <fullName evidence="2">Uncharacterized protein</fullName>
    </submittedName>
</protein>
<proteinExistence type="predicted"/>
<gene>
    <name evidence="2" type="ORF">FALBO_12985</name>
</gene>
<dbReference type="AlphaFoldDB" id="A0A8H4L0U3"/>
<organism evidence="2 3">
    <name type="scientific">Fusarium albosuccineum</name>
    <dbReference type="NCBI Taxonomy" id="1237068"/>
    <lineage>
        <taxon>Eukaryota</taxon>
        <taxon>Fungi</taxon>
        <taxon>Dikarya</taxon>
        <taxon>Ascomycota</taxon>
        <taxon>Pezizomycotina</taxon>
        <taxon>Sordariomycetes</taxon>
        <taxon>Hypocreomycetidae</taxon>
        <taxon>Hypocreales</taxon>
        <taxon>Nectriaceae</taxon>
        <taxon>Fusarium</taxon>
        <taxon>Fusarium decemcellulare species complex</taxon>
    </lineage>
</organism>